<evidence type="ECO:0008006" key="5">
    <source>
        <dbReference type="Google" id="ProtNLM"/>
    </source>
</evidence>
<comment type="caution">
    <text evidence="3">The sequence shown here is derived from an EMBL/GenBank/DDBJ whole genome shotgun (WGS) entry which is preliminary data.</text>
</comment>
<dbReference type="PROSITE" id="PS51257">
    <property type="entry name" value="PROKAR_LIPOPROTEIN"/>
    <property type="match status" value="1"/>
</dbReference>
<gene>
    <name evidence="3" type="ORF">J2S41_002993</name>
</gene>
<dbReference type="AlphaFoldDB" id="A0AAE3YMF4"/>
<evidence type="ECO:0000313" key="3">
    <source>
        <dbReference type="EMBL" id="MDR7276215.1"/>
    </source>
</evidence>
<protein>
    <recommendedName>
        <fullName evidence="5">Lipoprotein</fullName>
    </recommendedName>
</protein>
<dbReference type="EMBL" id="JAVDYB010000001">
    <property type="protein sequence ID" value="MDR7276215.1"/>
    <property type="molecule type" value="Genomic_DNA"/>
</dbReference>
<evidence type="ECO:0000256" key="2">
    <source>
        <dbReference type="SAM" id="SignalP"/>
    </source>
</evidence>
<reference evidence="3" key="1">
    <citation type="submission" date="2023-07" db="EMBL/GenBank/DDBJ databases">
        <title>Sequencing the genomes of 1000 actinobacteria strains.</title>
        <authorList>
            <person name="Klenk H.-P."/>
        </authorList>
    </citation>
    <scope>NUCLEOTIDE SEQUENCE</scope>
    <source>
        <strain evidence="3">DSM 44707</strain>
    </source>
</reference>
<accession>A0AAE3YMF4</accession>
<keyword evidence="2" id="KW-0732">Signal</keyword>
<feature type="chain" id="PRO_5042272781" description="Lipoprotein" evidence="2">
    <location>
        <begin position="28"/>
        <end position="213"/>
    </location>
</feature>
<evidence type="ECO:0000313" key="4">
    <source>
        <dbReference type="Proteomes" id="UP001183643"/>
    </source>
</evidence>
<sequence length="213" mass="21645">MRTAPHARRALALATLMLAAACQSPEAEQPAAAPNASTAPTSAAAPAPAGAPEAARVGAADSGCAMPVSFGIAESWKPKAVDTSAADPELAEIFNRGTMSPICEIDAKPAGQLGFIRVYSGPAGDLRTALTAFIGEEAQTPAFTDVQVGGKPGLEVVYQAKSQLDDSLEPERAFALAAGAGVLAVSLDAFDPEEHQAMLPAYELAKTSLTVNG</sequence>
<proteinExistence type="predicted"/>
<dbReference type="RefSeq" id="WP_310368192.1">
    <property type="nucleotide sequence ID" value="NZ_JAVDYB010000001.1"/>
</dbReference>
<evidence type="ECO:0000256" key="1">
    <source>
        <dbReference type="SAM" id="MobiDB-lite"/>
    </source>
</evidence>
<feature type="signal peptide" evidence="2">
    <location>
        <begin position="1"/>
        <end position="27"/>
    </location>
</feature>
<dbReference type="Proteomes" id="UP001183643">
    <property type="component" value="Unassembled WGS sequence"/>
</dbReference>
<feature type="region of interest" description="Disordered" evidence="1">
    <location>
        <begin position="29"/>
        <end position="50"/>
    </location>
</feature>
<dbReference type="InterPro" id="IPR044058">
    <property type="entry name" value="Lipoprotein_23"/>
</dbReference>
<keyword evidence="4" id="KW-1185">Reference proteome</keyword>
<dbReference type="Pfam" id="PF18966">
    <property type="entry name" value="Lipoprotein_23"/>
    <property type="match status" value="1"/>
</dbReference>
<organism evidence="3 4">
    <name type="scientific">Catenuloplanes atrovinosus</name>
    <dbReference type="NCBI Taxonomy" id="137266"/>
    <lineage>
        <taxon>Bacteria</taxon>
        <taxon>Bacillati</taxon>
        <taxon>Actinomycetota</taxon>
        <taxon>Actinomycetes</taxon>
        <taxon>Micromonosporales</taxon>
        <taxon>Micromonosporaceae</taxon>
        <taxon>Catenuloplanes</taxon>
    </lineage>
</organism>
<name>A0AAE3YMF4_9ACTN</name>